<accession>A0A2P2NME2</accession>
<proteinExistence type="predicted"/>
<evidence type="ECO:0000313" key="1">
    <source>
        <dbReference type="EMBL" id="MBX43657.1"/>
    </source>
</evidence>
<name>A0A2P2NME2_RHIMU</name>
<organism evidence="1">
    <name type="scientific">Rhizophora mucronata</name>
    <name type="common">Asiatic mangrove</name>
    <dbReference type="NCBI Taxonomy" id="61149"/>
    <lineage>
        <taxon>Eukaryota</taxon>
        <taxon>Viridiplantae</taxon>
        <taxon>Streptophyta</taxon>
        <taxon>Embryophyta</taxon>
        <taxon>Tracheophyta</taxon>
        <taxon>Spermatophyta</taxon>
        <taxon>Magnoliopsida</taxon>
        <taxon>eudicotyledons</taxon>
        <taxon>Gunneridae</taxon>
        <taxon>Pentapetalae</taxon>
        <taxon>rosids</taxon>
        <taxon>fabids</taxon>
        <taxon>Malpighiales</taxon>
        <taxon>Rhizophoraceae</taxon>
        <taxon>Rhizophora</taxon>
    </lineage>
</organism>
<dbReference type="AlphaFoldDB" id="A0A2P2NME2"/>
<protein>
    <submittedName>
        <fullName evidence="1">Uncharacterized protein</fullName>
    </submittedName>
</protein>
<reference evidence="1" key="1">
    <citation type="submission" date="2018-02" db="EMBL/GenBank/DDBJ databases">
        <title>Rhizophora mucronata_Transcriptome.</title>
        <authorList>
            <person name="Meera S.P."/>
            <person name="Sreeshan A."/>
            <person name="Augustine A."/>
        </authorList>
    </citation>
    <scope>NUCLEOTIDE SEQUENCE</scope>
    <source>
        <tissue evidence="1">Leaf</tissue>
    </source>
</reference>
<sequence length="68" mass="7711">MVVTSTTCHTVHMEDMGNFIQAHTTNLHQVRALGMSTISADLTGIKNEQGKNEMKRLRIRLHCQIKYA</sequence>
<dbReference type="EMBL" id="GGEC01063173">
    <property type="protein sequence ID" value="MBX43657.1"/>
    <property type="molecule type" value="Transcribed_RNA"/>
</dbReference>